<accession>A0AAW1U095</accession>
<keyword evidence="4" id="KW-0812">Transmembrane</keyword>
<dbReference type="GO" id="GO:0005886">
    <property type="term" value="C:plasma membrane"/>
    <property type="evidence" value="ECO:0007669"/>
    <property type="project" value="TreeGrafter"/>
</dbReference>
<evidence type="ECO:0000256" key="3">
    <source>
        <dbReference type="ARBA" id="ARBA00023319"/>
    </source>
</evidence>
<dbReference type="PANTHER" id="PTHR45080">
    <property type="entry name" value="CONTACTIN 5"/>
    <property type="match status" value="1"/>
</dbReference>
<dbReference type="InterPro" id="IPR007110">
    <property type="entry name" value="Ig-like_dom"/>
</dbReference>
<dbReference type="InterPro" id="IPR036179">
    <property type="entry name" value="Ig-like_dom_sf"/>
</dbReference>
<evidence type="ECO:0000256" key="4">
    <source>
        <dbReference type="SAM" id="Phobius"/>
    </source>
</evidence>
<dbReference type="SMART" id="SM00409">
    <property type="entry name" value="IG"/>
    <property type="match status" value="2"/>
</dbReference>
<feature type="transmembrane region" description="Helical" evidence="4">
    <location>
        <begin position="229"/>
        <end position="252"/>
    </location>
</feature>
<keyword evidence="7" id="KW-1185">Reference proteome</keyword>
<feature type="domain" description="Ig-like" evidence="5">
    <location>
        <begin position="101"/>
        <end position="215"/>
    </location>
</feature>
<evidence type="ECO:0000256" key="1">
    <source>
        <dbReference type="ARBA" id="ARBA00022729"/>
    </source>
</evidence>
<comment type="caution">
    <text evidence="6">The sequence shown here is derived from an EMBL/GenBank/DDBJ whole genome shotgun (WGS) entry which is preliminary data.</text>
</comment>
<dbReference type="PROSITE" id="PS50835">
    <property type="entry name" value="IG_LIKE"/>
    <property type="match status" value="1"/>
</dbReference>
<keyword evidence="1" id="KW-0732">Signal</keyword>
<dbReference type="InterPro" id="IPR013783">
    <property type="entry name" value="Ig-like_fold"/>
</dbReference>
<evidence type="ECO:0000313" key="6">
    <source>
        <dbReference type="EMBL" id="KAK9877256.1"/>
    </source>
</evidence>
<dbReference type="PANTHER" id="PTHR45080:SF8">
    <property type="entry name" value="IG-LIKE DOMAIN-CONTAINING PROTEIN"/>
    <property type="match status" value="1"/>
</dbReference>
<dbReference type="InterPro" id="IPR003598">
    <property type="entry name" value="Ig_sub2"/>
</dbReference>
<dbReference type="EMBL" id="JARQZJ010000041">
    <property type="protein sequence ID" value="KAK9877256.1"/>
    <property type="molecule type" value="Genomic_DNA"/>
</dbReference>
<sequence>MKAGSTLNLHCNKADNVVWLFKACEVDYDGTHCDNTNLEHTRNAENTNVWKVLHLNDAKKILKLENVTLEQSGIYRCVSRNIVRKQFIVKIDAVLFKWPPPKVISVKPNSDVIHVHSHLTINCRIVSRSPPKILWFKVCWIDKCEIDFRVYGIEIGDNNNCLCLTTETNNNNTYNWDNFYISKLHVFNVQISDGGTYVCSALSSDGKDYKNVTVEVKEATSDSENISHYSYLILLIIPLILISFYIVTHMCFTRKKKKRDVSKRLQHLLSPGHVISHK</sequence>
<keyword evidence="4" id="KW-0472">Membrane</keyword>
<evidence type="ECO:0000313" key="7">
    <source>
        <dbReference type="Proteomes" id="UP001431783"/>
    </source>
</evidence>
<dbReference type="GO" id="GO:0007156">
    <property type="term" value="P:homophilic cell adhesion via plasma membrane adhesion molecules"/>
    <property type="evidence" value="ECO:0007669"/>
    <property type="project" value="TreeGrafter"/>
</dbReference>
<dbReference type="GO" id="GO:0043025">
    <property type="term" value="C:neuronal cell body"/>
    <property type="evidence" value="ECO:0007669"/>
    <property type="project" value="TreeGrafter"/>
</dbReference>
<dbReference type="GO" id="GO:0008046">
    <property type="term" value="F:axon guidance receptor activity"/>
    <property type="evidence" value="ECO:0007669"/>
    <property type="project" value="TreeGrafter"/>
</dbReference>
<evidence type="ECO:0000259" key="5">
    <source>
        <dbReference type="PROSITE" id="PS50835"/>
    </source>
</evidence>
<dbReference type="GO" id="GO:0050808">
    <property type="term" value="P:synapse organization"/>
    <property type="evidence" value="ECO:0007669"/>
    <property type="project" value="TreeGrafter"/>
</dbReference>
<reference evidence="6 7" key="1">
    <citation type="submission" date="2023-03" db="EMBL/GenBank/DDBJ databases">
        <title>Genome insight into feeding habits of ladybird beetles.</title>
        <authorList>
            <person name="Li H.-S."/>
            <person name="Huang Y.-H."/>
            <person name="Pang H."/>
        </authorList>
    </citation>
    <scope>NUCLEOTIDE SEQUENCE [LARGE SCALE GENOMIC DNA]</scope>
    <source>
        <strain evidence="6">SYSU_2023b</strain>
        <tissue evidence="6">Whole body</tissue>
    </source>
</reference>
<organism evidence="6 7">
    <name type="scientific">Henosepilachna vigintioctopunctata</name>
    <dbReference type="NCBI Taxonomy" id="420089"/>
    <lineage>
        <taxon>Eukaryota</taxon>
        <taxon>Metazoa</taxon>
        <taxon>Ecdysozoa</taxon>
        <taxon>Arthropoda</taxon>
        <taxon>Hexapoda</taxon>
        <taxon>Insecta</taxon>
        <taxon>Pterygota</taxon>
        <taxon>Neoptera</taxon>
        <taxon>Endopterygota</taxon>
        <taxon>Coleoptera</taxon>
        <taxon>Polyphaga</taxon>
        <taxon>Cucujiformia</taxon>
        <taxon>Coccinelloidea</taxon>
        <taxon>Coccinellidae</taxon>
        <taxon>Epilachninae</taxon>
        <taxon>Epilachnini</taxon>
        <taxon>Henosepilachna</taxon>
    </lineage>
</organism>
<dbReference type="InterPro" id="IPR003599">
    <property type="entry name" value="Ig_sub"/>
</dbReference>
<evidence type="ECO:0000256" key="2">
    <source>
        <dbReference type="ARBA" id="ARBA00023157"/>
    </source>
</evidence>
<protein>
    <recommendedName>
        <fullName evidence="5">Ig-like domain-containing protein</fullName>
    </recommendedName>
</protein>
<keyword evidence="2" id="KW-1015">Disulfide bond</keyword>
<dbReference type="GO" id="GO:0030424">
    <property type="term" value="C:axon"/>
    <property type="evidence" value="ECO:0007669"/>
    <property type="project" value="TreeGrafter"/>
</dbReference>
<dbReference type="Pfam" id="PF13895">
    <property type="entry name" value="Ig_2"/>
    <property type="match status" value="1"/>
</dbReference>
<dbReference type="SMART" id="SM00408">
    <property type="entry name" value="IGc2"/>
    <property type="match status" value="2"/>
</dbReference>
<dbReference type="AlphaFoldDB" id="A0AAW1U095"/>
<dbReference type="Proteomes" id="UP001431783">
    <property type="component" value="Unassembled WGS sequence"/>
</dbReference>
<name>A0AAW1U095_9CUCU</name>
<keyword evidence="4" id="KW-1133">Transmembrane helix</keyword>
<dbReference type="InterPro" id="IPR050958">
    <property type="entry name" value="Cell_Adh-Cytoskel_Orgn"/>
</dbReference>
<dbReference type="SUPFAM" id="SSF48726">
    <property type="entry name" value="Immunoglobulin"/>
    <property type="match status" value="2"/>
</dbReference>
<dbReference type="Gene3D" id="2.60.40.10">
    <property type="entry name" value="Immunoglobulins"/>
    <property type="match status" value="2"/>
</dbReference>
<keyword evidence="3" id="KW-0393">Immunoglobulin domain</keyword>
<proteinExistence type="predicted"/>
<gene>
    <name evidence="6" type="ORF">WA026_017644</name>
</gene>